<keyword evidence="10" id="KW-1185">Reference proteome</keyword>
<dbReference type="InterPro" id="IPR000120">
    <property type="entry name" value="Amidase"/>
</dbReference>
<keyword evidence="4 7" id="KW-0547">Nucleotide-binding</keyword>
<dbReference type="EC" id="6.3.5.7" evidence="7"/>
<dbReference type="OrthoDB" id="9811471at2"/>
<dbReference type="GO" id="GO:0030956">
    <property type="term" value="C:glutamyl-tRNA(Gln) amidotransferase complex"/>
    <property type="evidence" value="ECO:0007669"/>
    <property type="project" value="InterPro"/>
</dbReference>
<evidence type="ECO:0000256" key="3">
    <source>
        <dbReference type="ARBA" id="ARBA00022598"/>
    </source>
</evidence>
<feature type="domain" description="Amidase" evidence="8">
    <location>
        <begin position="24"/>
        <end position="464"/>
    </location>
</feature>
<feature type="active site" description="Acyl-ester intermediate" evidence="7">
    <location>
        <position position="175"/>
    </location>
</feature>
<proteinExistence type="inferred from homology"/>
<evidence type="ECO:0000256" key="4">
    <source>
        <dbReference type="ARBA" id="ARBA00022741"/>
    </source>
</evidence>
<evidence type="ECO:0000256" key="1">
    <source>
        <dbReference type="ARBA" id="ARBA00011123"/>
    </source>
</evidence>
<dbReference type="AlphaFoldDB" id="A0A4Z0PWV5"/>
<protein>
    <recommendedName>
        <fullName evidence="2 7">Glutamyl-tRNA(Gln) amidotransferase subunit A</fullName>
        <shortName evidence="7">Glu-ADT subunit A</shortName>
        <ecNumber evidence="7">6.3.5.7</ecNumber>
    </recommendedName>
</protein>
<dbReference type="Gene3D" id="3.90.1300.10">
    <property type="entry name" value="Amidase signature (AS) domain"/>
    <property type="match status" value="1"/>
</dbReference>
<evidence type="ECO:0000256" key="6">
    <source>
        <dbReference type="ARBA" id="ARBA00022917"/>
    </source>
</evidence>
<comment type="caution">
    <text evidence="9">The sequence shown here is derived from an EMBL/GenBank/DDBJ whole genome shotgun (WGS) entry which is preliminary data.</text>
</comment>
<dbReference type="RefSeq" id="WP_135464312.1">
    <property type="nucleotide sequence ID" value="NZ_SRLC01000002.1"/>
</dbReference>
<dbReference type="GO" id="GO:0016740">
    <property type="term" value="F:transferase activity"/>
    <property type="evidence" value="ECO:0007669"/>
    <property type="project" value="UniProtKB-KW"/>
</dbReference>
<feature type="active site" description="Charge relay system" evidence="7">
    <location>
        <position position="151"/>
    </location>
</feature>
<dbReference type="InterPro" id="IPR004412">
    <property type="entry name" value="GatA"/>
</dbReference>
<keyword evidence="6 7" id="KW-0648">Protein biosynthesis</keyword>
<name>A0A4Z0PWV5_9BACT</name>
<dbReference type="PANTHER" id="PTHR11895:SF151">
    <property type="entry name" value="GLUTAMYL-TRNA(GLN) AMIDOTRANSFERASE SUBUNIT A"/>
    <property type="match status" value="1"/>
</dbReference>
<keyword evidence="9" id="KW-0808">Transferase</keyword>
<evidence type="ECO:0000256" key="7">
    <source>
        <dbReference type="HAMAP-Rule" id="MF_00120"/>
    </source>
</evidence>
<dbReference type="NCBIfam" id="TIGR00132">
    <property type="entry name" value="gatA"/>
    <property type="match status" value="1"/>
</dbReference>
<comment type="similarity">
    <text evidence="7">Belongs to the amidase family. GatA subfamily.</text>
</comment>
<gene>
    <name evidence="7 9" type="primary">gatA</name>
    <name evidence="9" type="ORF">E5K00_15980</name>
</gene>
<feature type="active site" description="Charge relay system" evidence="7">
    <location>
        <position position="76"/>
    </location>
</feature>
<evidence type="ECO:0000259" key="8">
    <source>
        <dbReference type="Pfam" id="PF01425"/>
    </source>
</evidence>
<dbReference type="Proteomes" id="UP000297549">
    <property type="component" value="Unassembled WGS sequence"/>
</dbReference>
<comment type="subunit">
    <text evidence="1 7">Heterotrimer of A, B and C subunits.</text>
</comment>
<reference evidence="9 10" key="1">
    <citation type="submission" date="2019-04" db="EMBL/GenBank/DDBJ databases">
        <authorList>
            <person name="Feng G."/>
            <person name="Zhang J."/>
            <person name="Zhu H."/>
        </authorList>
    </citation>
    <scope>NUCLEOTIDE SEQUENCE [LARGE SCALE GENOMIC DNA]</scope>
    <source>
        <strain evidence="9 10">JCM 31653</strain>
    </source>
</reference>
<evidence type="ECO:0000313" key="10">
    <source>
        <dbReference type="Proteomes" id="UP000297549"/>
    </source>
</evidence>
<organism evidence="9 10">
    <name type="scientific">Hymenobacter aquaticus</name>
    <dbReference type="NCBI Taxonomy" id="1867101"/>
    <lineage>
        <taxon>Bacteria</taxon>
        <taxon>Pseudomonadati</taxon>
        <taxon>Bacteroidota</taxon>
        <taxon>Cytophagia</taxon>
        <taxon>Cytophagales</taxon>
        <taxon>Hymenobacteraceae</taxon>
        <taxon>Hymenobacter</taxon>
    </lineage>
</organism>
<dbReference type="EMBL" id="SRLC01000002">
    <property type="protein sequence ID" value="TGE21766.1"/>
    <property type="molecule type" value="Genomic_DNA"/>
</dbReference>
<dbReference type="InterPro" id="IPR023631">
    <property type="entry name" value="Amidase_dom"/>
</dbReference>
<dbReference type="Pfam" id="PF01425">
    <property type="entry name" value="Amidase"/>
    <property type="match status" value="1"/>
</dbReference>
<dbReference type="GO" id="GO:0050567">
    <property type="term" value="F:glutaminyl-tRNA synthase (glutamine-hydrolyzing) activity"/>
    <property type="evidence" value="ECO:0007669"/>
    <property type="project" value="UniProtKB-UniRule"/>
</dbReference>
<keyword evidence="3 7" id="KW-0436">Ligase</keyword>
<comment type="catalytic activity">
    <reaction evidence="7">
        <text>L-glutamyl-tRNA(Gln) + L-glutamine + ATP + H2O = L-glutaminyl-tRNA(Gln) + L-glutamate + ADP + phosphate + H(+)</text>
        <dbReference type="Rhea" id="RHEA:17521"/>
        <dbReference type="Rhea" id="RHEA-COMP:9681"/>
        <dbReference type="Rhea" id="RHEA-COMP:9684"/>
        <dbReference type="ChEBI" id="CHEBI:15377"/>
        <dbReference type="ChEBI" id="CHEBI:15378"/>
        <dbReference type="ChEBI" id="CHEBI:29985"/>
        <dbReference type="ChEBI" id="CHEBI:30616"/>
        <dbReference type="ChEBI" id="CHEBI:43474"/>
        <dbReference type="ChEBI" id="CHEBI:58359"/>
        <dbReference type="ChEBI" id="CHEBI:78520"/>
        <dbReference type="ChEBI" id="CHEBI:78521"/>
        <dbReference type="ChEBI" id="CHEBI:456216"/>
        <dbReference type="EC" id="6.3.5.7"/>
    </reaction>
</comment>
<comment type="function">
    <text evidence="7">Allows the formation of correctly charged Gln-tRNA(Gln) through the transamidation of misacylated Glu-tRNA(Gln) in organisms which lack glutaminyl-tRNA synthetase. The reaction takes place in the presence of glutamine and ATP through an activated gamma-phospho-Glu-tRNA(Gln).</text>
</comment>
<evidence type="ECO:0000313" key="9">
    <source>
        <dbReference type="EMBL" id="TGE21766.1"/>
    </source>
</evidence>
<dbReference type="PANTHER" id="PTHR11895">
    <property type="entry name" value="TRANSAMIDASE"/>
    <property type="match status" value="1"/>
</dbReference>
<evidence type="ECO:0000256" key="5">
    <source>
        <dbReference type="ARBA" id="ARBA00022840"/>
    </source>
</evidence>
<dbReference type="InterPro" id="IPR036928">
    <property type="entry name" value="AS_sf"/>
</dbReference>
<sequence length="479" mass="51934">MRRFTSLTEVRHELTAGTTTCRQLVEYYLDNIQKKSHLNAFLEVWPDEARAQAEAVDAKLAAGTAGKLAGMVIGLKDVLAYKDHALQSSSHILDGFKSLFTGTAVQRLLDEDAIIIGRQNCDEFAMGASNETSYFGPARNEIDPERVPGGSSGGSAVAVQADLCLASIGSDTGGSVRQPAAFCGIVGFKPTYSRISRYGLVAYASSFDQIGTLTRSVEDAALLLEVMAGPDDFDSTVSQQPVPAYSELLTPAPHYRIGYIRDTMERPGLNPEIKAAVEEALDTLRGQGHVVDAVDFPYLDYIVPSYYILTTAEASSNLSRFDGVKYGYRAPDATDLESLYKKTRAQGFGPEVQRRILLGTFVLSADYYDAYYTKAQRVRRLIKDTTDELLRQYDFLVLPTTPTTAFKIGENQKDALAMYLADIFTVQASLAGVPAISVPAGVDAAGLPIGLQVLSGAFREEHLLAFANSLTESLTPAIP</sequence>
<accession>A0A4Z0PWV5</accession>
<evidence type="ECO:0000256" key="2">
    <source>
        <dbReference type="ARBA" id="ARBA00014428"/>
    </source>
</evidence>
<dbReference type="GO" id="GO:0005524">
    <property type="term" value="F:ATP binding"/>
    <property type="evidence" value="ECO:0007669"/>
    <property type="project" value="UniProtKB-KW"/>
</dbReference>
<dbReference type="SUPFAM" id="SSF75304">
    <property type="entry name" value="Amidase signature (AS) enzymes"/>
    <property type="match status" value="1"/>
</dbReference>
<keyword evidence="5 7" id="KW-0067">ATP-binding</keyword>
<dbReference type="HAMAP" id="MF_00120">
    <property type="entry name" value="GatA"/>
    <property type="match status" value="1"/>
</dbReference>
<dbReference type="GO" id="GO:0006412">
    <property type="term" value="P:translation"/>
    <property type="evidence" value="ECO:0007669"/>
    <property type="project" value="UniProtKB-UniRule"/>
</dbReference>